<dbReference type="OrthoDB" id="4951845at2759"/>
<dbReference type="Gene3D" id="1.20.1050.10">
    <property type="match status" value="1"/>
</dbReference>
<keyword evidence="4" id="KW-1185">Reference proteome</keyword>
<dbReference type="STRING" id="945553.A0A0D2PMJ3"/>
<evidence type="ECO:0000313" key="3">
    <source>
        <dbReference type="EMBL" id="KJA29516.1"/>
    </source>
</evidence>
<dbReference type="Gene3D" id="3.40.30.10">
    <property type="entry name" value="Glutaredoxin"/>
    <property type="match status" value="1"/>
</dbReference>
<dbReference type="AlphaFoldDB" id="A0A0D2PMJ3"/>
<gene>
    <name evidence="3" type="ORF">HYPSUDRAFT_33009</name>
</gene>
<proteinExistence type="inferred from homology"/>
<evidence type="ECO:0000256" key="1">
    <source>
        <dbReference type="ARBA" id="ARBA00007409"/>
    </source>
</evidence>
<dbReference type="InterPro" id="IPR036249">
    <property type="entry name" value="Thioredoxin-like_sf"/>
</dbReference>
<reference evidence="4" key="1">
    <citation type="submission" date="2014-04" db="EMBL/GenBank/DDBJ databases">
        <title>Evolutionary Origins and Diversification of the Mycorrhizal Mutualists.</title>
        <authorList>
            <consortium name="DOE Joint Genome Institute"/>
            <consortium name="Mycorrhizal Genomics Consortium"/>
            <person name="Kohler A."/>
            <person name="Kuo A."/>
            <person name="Nagy L.G."/>
            <person name="Floudas D."/>
            <person name="Copeland A."/>
            <person name="Barry K.W."/>
            <person name="Cichocki N."/>
            <person name="Veneault-Fourrey C."/>
            <person name="LaButti K."/>
            <person name="Lindquist E.A."/>
            <person name="Lipzen A."/>
            <person name="Lundell T."/>
            <person name="Morin E."/>
            <person name="Murat C."/>
            <person name="Riley R."/>
            <person name="Ohm R."/>
            <person name="Sun H."/>
            <person name="Tunlid A."/>
            <person name="Henrissat B."/>
            <person name="Grigoriev I.V."/>
            <person name="Hibbett D.S."/>
            <person name="Martin F."/>
        </authorList>
    </citation>
    <scope>NUCLEOTIDE SEQUENCE [LARGE SCALE GENOMIC DNA]</scope>
    <source>
        <strain evidence="4">FD-334 SS-4</strain>
    </source>
</reference>
<dbReference type="SUPFAM" id="SSF47616">
    <property type="entry name" value="GST C-terminal domain-like"/>
    <property type="match status" value="1"/>
</dbReference>
<dbReference type="SUPFAM" id="SSF52833">
    <property type="entry name" value="Thioredoxin-like"/>
    <property type="match status" value="1"/>
</dbReference>
<dbReference type="InterPro" id="IPR036282">
    <property type="entry name" value="Glutathione-S-Trfase_C_sf"/>
</dbReference>
<dbReference type="InterPro" id="IPR054416">
    <property type="entry name" value="GST_UstS-like_C"/>
</dbReference>
<dbReference type="Pfam" id="PF22041">
    <property type="entry name" value="GST_C_7"/>
    <property type="match status" value="1"/>
</dbReference>
<protein>
    <recommendedName>
        <fullName evidence="2">GST N-terminal domain-containing protein</fullName>
    </recommendedName>
</protein>
<dbReference type="PROSITE" id="PS50404">
    <property type="entry name" value="GST_NTER"/>
    <property type="match status" value="1"/>
</dbReference>
<evidence type="ECO:0000259" key="2">
    <source>
        <dbReference type="PROSITE" id="PS50404"/>
    </source>
</evidence>
<dbReference type="InterPro" id="IPR004045">
    <property type="entry name" value="Glutathione_S-Trfase_N"/>
</dbReference>
<dbReference type="Proteomes" id="UP000054270">
    <property type="component" value="Unassembled WGS sequence"/>
</dbReference>
<accession>A0A0D2PMJ3</accession>
<name>A0A0D2PMJ3_HYPSF</name>
<dbReference type="OMA" id="TWSINTW"/>
<organism evidence="3 4">
    <name type="scientific">Hypholoma sublateritium (strain FD-334 SS-4)</name>
    <dbReference type="NCBI Taxonomy" id="945553"/>
    <lineage>
        <taxon>Eukaryota</taxon>
        <taxon>Fungi</taxon>
        <taxon>Dikarya</taxon>
        <taxon>Basidiomycota</taxon>
        <taxon>Agaricomycotina</taxon>
        <taxon>Agaricomycetes</taxon>
        <taxon>Agaricomycetidae</taxon>
        <taxon>Agaricales</taxon>
        <taxon>Agaricineae</taxon>
        <taxon>Strophariaceae</taxon>
        <taxon>Hypholoma</taxon>
    </lineage>
</organism>
<feature type="domain" description="GST N-terminal" evidence="2">
    <location>
        <begin position="8"/>
        <end position="99"/>
    </location>
</feature>
<sequence>MTIILYDLSSALPQKAFTPNTWKTRLCLNYKGLPYKTEWIEFPDIKTDVYDKLGVTPASKADGSPAWVLPVIHDTATGVSVAESFAIAEYLEKTYPSTPSLFPHGTIVFQELFNGAVPASALEPLGRFFVPEVYRVVNPASKEFIRRTREAAFGKALEDIAPTGDEAVAAWAKAEAGWGTIAAWYAKSGGPFLLGPTVSWADFYVVCWLITARSALGEEDQRWKNIASWHGGRFVQLLDDLKEYQAVL</sequence>
<comment type="similarity">
    <text evidence="1">Belongs to the GST superfamily.</text>
</comment>
<dbReference type="Pfam" id="PF13409">
    <property type="entry name" value="GST_N_2"/>
    <property type="match status" value="1"/>
</dbReference>
<evidence type="ECO:0000313" key="4">
    <source>
        <dbReference type="Proteomes" id="UP000054270"/>
    </source>
</evidence>
<dbReference type="PANTHER" id="PTHR44051:SF8">
    <property type="entry name" value="GLUTATHIONE S-TRANSFERASE GSTA"/>
    <property type="match status" value="1"/>
</dbReference>
<dbReference type="EMBL" id="KN817519">
    <property type="protein sequence ID" value="KJA29516.1"/>
    <property type="molecule type" value="Genomic_DNA"/>
</dbReference>
<dbReference type="PANTHER" id="PTHR44051">
    <property type="entry name" value="GLUTATHIONE S-TRANSFERASE-RELATED"/>
    <property type="match status" value="1"/>
</dbReference>